<name>A0A9W5YBQ8_9FIRM</name>
<proteinExistence type="predicted"/>
<dbReference type="InterPro" id="IPR033396">
    <property type="entry name" value="DUF5107"/>
</dbReference>
<dbReference type="PROSITE" id="PS50293">
    <property type="entry name" value="TPR_REGION"/>
    <property type="match status" value="1"/>
</dbReference>
<protein>
    <recommendedName>
        <fullName evidence="2">DUF5107 domain-containing protein</fullName>
    </recommendedName>
</protein>
<dbReference type="EMBL" id="BRLB01000005">
    <property type="protein sequence ID" value="GKX29675.1"/>
    <property type="molecule type" value="Genomic_DNA"/>
</dbReference>
<dbReference type="RefSeq" id="WP_281815268.1">
    <property type="nucleotide sequence ID" value="NZ_BRLB01000005.1"/>
</dbReference>
<accession>A0A9W5YBQ8</accession>
<sequence>MSIYKDKLYIQGNIPIGENPLPMFRDMVKNRPVVENGTFKEEHKIKFGYETGRRVLPYRMQERYTRDRRLVDIDTIVFENDKLKATFLPAYGGRLYSLENKSTGKELLYKNNIFQPANLAIRDAWFSGGIEWNIAQYGHTFSTCSPMFFAICEDDDGNEFLRMYEYERCKSIFWNIDFHLPEGRDVLSAYVRIVNDNNHTIPMYWWTNIAVEEKRDIRVFSGSNDIIYQDVETMKKINNQHAYGYGQMPHIYSFGDMDVSYPEKFKTSIEYFFQNENDDTPWEAVKYNNGDIFIERSSNRIHYKKMFCWGTHKGGKSWQHLLSANDTDAYLELQSGMANTQEHGIDMPPNTVWDFAEFFSSTNMKVDNMRDDWKLEKEEIYKCVENKINSSDVNEYYEEMKKLAEHAPKKIIYHGSGWGALEIERRKKYNQQDIPKGLIFPKETLSEEQDDWFHLLSYNMMPKIKGSELPASWMVDKKWQYILEKSTDIETNVMSIIHLGNIYYENGERKKAIDMWEKSIKLTPTALAYRNIAYYYIQVKKLDIAFLYMKKAIDILDDDIELSYAKEYLELLIECNKDESAWKFYKSLAKELQDNDRLQILMCDIALNKRELEFLDEVFSKEISSLREGDTKIVDTWYKFKAMMIAEENNVKYDEDLLNEIKSTINPPQTIDFRQFM</sequence>
<evidence type="ECO:0000259" key="2">
    <source>
        <dbReference type="Pfam" id="PF17128"/>
    </source>
</evidence>
<dbReference type="Pfam" id="PF17128">
    <property type="entry name" value="DUF5107"/>
    <property type="match status" value="1"/>
</dbReference>
<reference evidence="3" key="1">
    <citation type="submission" date="2022-06" db="EMBL/GenBank/DDBJ databases">
        <title>Vallitalea longa sp. nov., an anaerobic bacterium isolated from marine sediment.</title>
        <authorList>
            <person name="Hirano S."/>
            <person name="Terahara T."/>
            <person name="Mori K."/>
            <person name="Hamada M."/>
            <person name="Matsumoto R."/>
            <person name="Kobayashi T."/>
        </authorList>
    </citation>
    <scope>NUCLEOTIDE SEQUENCE</scope>
    <source>
        <strain evidence="3">SH18-1</strain>
    </source>
</reference>
<evidence type="ECO:0000313" key="4">
    <source>
        <dbReference type="Proteomes" id="UP001144256"/>
    </source>
</evidence>
<comment type="caution">
    <text evidence="3">The sequence shown here is derived from an EMBL/GenBank/DDBJ whole genome shotgun (WGS) entry which is preliminary data.</text>
</comment>
<dbReference type="SUPFAM" id="SSF48452">
    <property type="entry name" value="TPR-like"/>
    <property type="match status" value="1"/>
</dbReference>
<keyword evidence="4" id="KW-1185">Reference proteome</keyword>
<dbReference type="InterPro" id="IPR011990">
    <property type="entry name" value="TPR-like_helical_dom_sf"/>
</dbReference>
<dbReference type="AlphaFoldDB" id="A0A9W5YBQ8"/>
<evidence type="ECO:0000313" key="3">
    <source>
        <dbReference type="EMBL" id="GKX29675.1"/>
    </source>
</evidence>
<gene>
    <name evidence="3" type="ORF">SH1V18_21550</name>
</gene>
<feature type="repeat" description="TPR" evidence="1">
    <location>
        <begin position="493"/>
        <end position="526"/>
    </location>
</feature>
<keyword evidence="1" id="KW-0802">TPR repeat</keyword>
<feature type="domain" description="DUF5107" evidence="2">
    <location>
        <begin position="55"/>
        <end position="342"/>
    </location>
</feature>
<dbReference type="Gene3D" id="1.25.40.10">
    <property type="entry name" value="Tetratricopeptide repeat domain"/>
    <property type="match status" value="1"/>
</dbReference>
<dbReference type="Proteomes" id="UP001144256">
    <property type="component" value="Unassembled WGS sequence"/>
</dbReference>
<organism evidence="3 4">
    <name type="scientific">Vallitalea longa</name>
    <dbReference type="NCBI Taxonomy" id="2936439"/>
    <lineage>
        <taxon>Bacteria</taxon>
        <taxon>Bacillati</taxon>
        <taxon>Bacillota</taxon>
        <taxon>Clostridia</taxon>
        <taxon>Lachnospirales</taxon>
        <taxon>Vallitaleaceae</taxon>
        <taxon>Vallitalea</taxon>
    </lineage>
</organism>
<dbReference type="InterPro" id="IPR019734">
    <property type="entry name" value="TPR_rpt"/>
</dbReference>
<evidence type="ECO:0000256" key="1">
    <source>
        <dbReference type="PROSITE-ProRule" id="PRU00339"/>
    </source>
</evidence>
<dbReference type="PROSITE" id="PS50005">
    <property type="entry name" value="TPR"/>
    <property type="match status" value="1"/>
</dbReference>